<sequence>MRNPFDHSITALVKIGVDKEKIVYALKKYNSHINEQLKINTIQKYLGAKSANNYKDMDVNDYNYDLPDEEGFAKNTHEKLLKDVMQRLKNGEDQDGIINTLIEISINEDTRAELIEKVLNYNVNDNNPLAAPALVTPVATPIVVPAPSTSTEEKLSTEVKIRLYNRENKDDIINFVLLYQTTNENVKSKLIDYICEYSFGTELVGQIGADIQV</sequence>
<dbReference type="EMBL" id="CP003334">
    <property type="protein sequence ID" value="AFC69613.1"/>
    <property type="molecule type" value="Genomic_DNA"/>
</dbReference>
<dbReference type="HOGENOM" id="CLU_1293492_0_0_5"/>
<dbReference type="AlphaFoldDB" id="H8K519"/>
<dbReference type="Proteomes" id="UP000008005">
    <property type="component" value="Chromosome"/>
</dbReference>
<evidence type="ECO:0000313" key="2">
    <source>
        <dbReference type="Proteomes" id="UP000008005"/>
    </source>
</evidence>
<name>H8K519_RICAG</name>
<dbReference type="KEGG" id="ram:MCE_03370"/>
<proteinExistence type="predicted"/>
<protein>
    <submittedName>
        <fullName evidence="1">Uncharacterized protein</fullName>
    </submittedName>
</protein>
<gene>
    <name evidence="1" type="ordered locus">MCE_03370</name>
</gene>
<reference evidence="2" key="1">
    <citation type="submission" date="2012-02" db="EMBL/GenBank/DDBJ databases">
        <title>Complete genome sequence of Candidatus Rickettsia amblyommii strain GAT-30V.</title>
        <authorList>
            <person name="Johnson S.L."/>
            <person name="Munk A.C."/>
            <person name="Han S."/>
            <person name="Bruce D.C."/>
            <person name="Dasch G.A."/>
        </authorList>
    </citation>
    <scope>NUCLEOTIDE SEQUENCE [LARGE SCALE GENOMIC DNA]</scope>
    <source>
        <strain evidence="2">GAT-30V</strain>
    </source>
</reference>
<evidence type="ECO:0000313" key="1">
    <source>
        <dbReference type="EMBL" id="AFC69613.1"/>
    </source>
</evidence>
<organism evidence="1 2">
    <name type="scientific">Rickettsia amblyommatis (strain GAT-30V)</name>
    <name type="common">Rickettsia amblyommii</name>
    <dbReference type="NCBI Taxonomy" id="1105111"/>
    <lineage>
        <taxon>Bacteria</taxon>
        <taxon>Pseudomonadati</taxon>
        <taxon>Pseudomonadota</taxon>
        <taxon>Alphaproteobacteria</taxon>
        <taxon>Rickettsiales</taxon>
        <taxon>Rickettsiaceae</taxon>
        <taxon>Rickettsieae</taxon>
        <taxon>Rickettsia</taxon>
        <taxon>spotted fever group</taxon>
    </lineage>
</organism>
<accession>H8K519</accession>
<reference evidence="1 2" key="2">
    <citation type="journal article" date="2016" name="Int. J. Syst. Evol. Microbiol.">
        <title>Rickettsia amblyommatis sp. nov., a spotted fever group Rickettsia associated with multiple species of Amblyomma ticks in North, Central and South America.</title>
        <authorList>
            <person name="Karpathy S.E."/>
            <person name="Slater K.S."/>
            <person name="Goldsmith C.S."/>
            <person name="Nicholson W.L."/>
            <person name="Paddock C.D."/>
        </authorList>
    </citation>
    <scope>NUCLEOTIDE SEQUENCE [LARGE SCALE GENOMIC DNA]</scope>
    <source>
        <strain evidence="1 2">GAT-30V</strain>
    </source>
</reference>